<feature type="region of interest" description="Disordered" evidence="8">
    <location>
        <begin position="50"/>
        <end position="72"/>
    </location>
</feature>
<keyword evidence="3 7" id="KW-0347">Helicase</keyword>
<feature type="compositionally biased region" description="Basic and acidic residues" evidence="8">
    <location>
        <begin position="872"/>
        <end position="881"/>
    </location>
</feature>
<dbReference type="InterPro" id="IPR014001">
    <property type="entry name" value="Helicase_ATP-bd"/>
</dbReference>
<feature type="short sequence motif" description="Q motif" evidence="6">
    <location>
        <begin position="152"/>
        <end position="180"/>
    </location>
</feature>
<dbReference type="SMART" id="SM00490">
    <property type="entry name" value="HELICc"/>
    <property type="match status" value="1"/>
</dbReference>
<name>A0A1A8WA00_PLAMA</name>
<dbReference type="InterPro" id="IPR025313">
    <property type="entry name" value="SPB4-like_CTE"/>
</dbReference>
<reference evidence="13" key="1">
    <citation type="submission" date="2016-05" db="EMBL/GenBank/DDBJ databases">
        <authorList>
            <person name="Naeem Raeece"/>
        </authorList>
    </citation>
    <scope>NUCLEOTIDE SEQUENCE [LARGE SCALE GENOMIC DNA]</scope>
</reference>
<dbReference type="Pfam" id="PF00270">
    <property type="entry name" value="DEAD"/>
    <property type="match status" value="1"/>
</dbReference>
<evidence type="ECO:0000313" key="12">
    <source>
        <dbReference type="EMBL" id="SBS89661.1"/>
    </source>
</evidence>
<evidence type="ECO:0000259" key="11">
    <source>
        <dbReference type="PROSITE" id="PS51195"/>
    </source>
</evidence>
<feature type="compositionally biased region" description="Low complexity" evidence="8">
    <location>
        <begin position="103"/>
        <end position="115"/>
    </location>
</feature>
<dbReference type="InterPro" id="IPR011545">
    <property type="entry name" value="DEAD/DEAH_box_helicase_dom"/>
</dbReference>
<proteinExistence type="inferred from homology"/>
<comment type="function">
    <text evidence="7">RNA helicase.</text>
</comment>
<evidence type="ECO:0000259" key="10">
    <source>
        <dbReference type="PROSITE" id="PS51194"/>
    </source>
</evidence>
<dbReference type="SUPFAM" id="SSF52540">
    <property type="entry name" value="P-loop containing nucleoside triphosphate hydrolases"/>
    <property type="match status" value="2"/>
</dbReference>
<dbReference type="SMART" id="SM01178">
    <property type="entry name" value="DUF4217"/>
    <property type="match status" value="1"/>
</dbReference>
<feature type="region of interest" description="Disordered" evidence="8">
    <location>
        <begin position="101"/>
        <end position="135"/>
    </location>
</feature>
<dbReference type="GO" id="GO:0003723">
    <property type="term" value="F:RNA binding"/>
    <property type="evidence" value="ECO:0007669"/>
    <property type="project" value="UniProtKB-UniRule"/>
</dbReference>
<dbReference type="Gene3D" id="3.40.50.300">
    <property type="entry name" value="P-loop containing nucleotide triphosphate hydrolases"/>
    <property type="match status" value="2"/>
</dbReference>
<gene>
    <name evidence="12" type="ORF">PMALA_026890</name>
</gene>
<dbReference type="InterPro" id="IPR027417">
    <property type="entry name" value="P-loop_NTPase"/>
</dbReference>
<dbReference type="EMBL" id="FLQW01001448">
    <property type="protein sequence ID" value="SBS89661.1"/>
    <property type="molecule type" value="Genomic_DNA"/>
</dbReference>
<feature type="domain" description="DEAD-box RNA helicase Q" evidence="11">
    <location>
        <begin position="152"/>
        <end position="180"/>
    </location>
</feature>
<dbReference type="Pfam" id="PF00271">
    <property type="entry name" value="Helicase_C"/>
    <property type="match status" value="1"/>
</dbReference>
<dbReference type="InterPro" id="IPR014014">
    <property type="entry name" value="RNA_helicase_DEAD_Q_motif"/>
</dbReference>
<dbReference type="InterPro" id="IPR001650">
    <property type="entry name" value="Helicase_C-like"/>
</dbReference>
<feature type="domain" description="Helicase C-terminal" evidence="10">
    <location>
        <begin position="386"/>
        <end position="539"/>
    </location>
</feature>
<organism evidence="12 13">
    <name type="scientific">Plasmodium malariae</name>
    <dbReference type="NCBI Taxonomy" id="5858"/>
    <lineage>
        <taxon>Eukaryota</taxon>
        <taxon>Sar</taxon>
        <taxon>Alveolata</taxon>
        <taxon>Apicomplexa</taxon>
        <taxon>Aconoidasida</taxon>
        <taxon>Haemosporida</taxon>
        <taxon>Plasmodiidae</taxon>
        <taxon>Plasmodium</taxon>
        <taxon>Plasmodium (Plasmodium)</taxon>
    </lineage>
</organism>
<dbReference type="GO" id="GO:0003724">
    <property type="term" value="F:RNA helicase activity"/>
    <property type="evidence" value="ECO:0007669"/>
    <property type="project" value="UniProtKB-EC"/>
</dbReference>
<evidence type="ECO:0000256" key="7">
    <source>
        <dbReference type="RuleBase" id="RU365068"/>
    </source>
</evidence>
<keyword evidence="4 7" id="KW-0067">ATP-binding</keyword>
<comment type="similarity">
    <text evidence="7">Belongs to the DEAD box helicase family.</text>
</comment>
<dbReference type="SMART" id="SM00487">
    <property type="entry name" value="DEXDc"/>
    <property type="match status" value="1"/>
</dbReference>
<feature type="region of interest" description="Disordered" evidence="8">
    <location>
        <begin position="872"/>
        <end position="901"/>
    </location>
</feature>
<dbReference type="PROSITE" id="PS51195">
    <property type="entry name" value="Q_MOTIF"/>
    <property type="match status" value="1"/>
</dbReference>
<dbReference type="VEuPathDB" id="PlasmoDB:PmUG01_13040000"/>
<evidence type="ECO:0000256" key="1">
    <source>
        <dbReference type="ARBA" id="ARBA00022741"/>
    </source>
</evidence>
<dbReference type="GO" id="GO:0005524">
    <property type="term" value="F:ATP binding"/>
    <property type="evidence" value="ECO:0007669"/>
    <property type="project" value="UniProtKB-UniRule"/>
</dbReference>
<evidence type="ECO:0000256" key="5">
    <source>
        <dbReference type="ARBA" id="ARBA00022884"/>
    </source>
</evidence>
<dbReference type="Proteomes" id="UP000078597">
    <property type="component" value="Unassembled WGS sequence"/>
</dbReference>
<dbReference type="GO" id="GO:0016787">
    <property type="term" value="F:hydrolase activity"/>
    <property type="evidence" value="ECO:0007669"/>
    <property type="project" value="UniProtKB-KW"/>
</dbReference>
<comment type="catalytic activity">
    <reaction evidence="7">
        <text>ATP + H2O = ADP + phosphate + H(+)</text>
        <dbReference type="Rhea" id="RHEA:13065"/>
        <dbReference type="ChEBI" id="CHEBI:15377"/>
        <dbReference type="ChEBI" id="CHEBI:15378"/>
        <dbReference type="ChEBI" id="CHEBI:30616"/>
        <dbReference type="ChEBI" id="CHEBI:43474"/>
        <dbReference type="ChEBI" id="CHEBI:456216"/>
        <dbReference type="EC" id="3.6.4.13"/>
    </reaction>
</comment>
<keyword evidence="2 7" id="KW-0378">Hydrolase</keyword>
<feature type="domain" description="Helicase ATP-binding" evidence="9">
    <location>
        <begin position="183"/>
        <end position="359"/>
    </location>
</feature>
<comment type="domain">
    <text evidence="7">The Q motif is unique to and characteristic of the DEAD box family of RNA helicases and controls ATP binding and hydrolysis.</text>
</comment>
<protein>
    <recommendedName>
        <fullName evidence="7">ATP-dependent RNA helicase</fullName>
        <ecNumber evidence="7">3.6.4.13</ecNumber>
    </recommendedName>
</protein>
<feature type="region of interest" description="Disordered" evidence="8">
    <location>
        <begin position="636"/>
        <end position="668"/>
    </location>
</feature>
<dbReference type="AlphaFoldDB" id="A0A1A8WA00"/>
<keyword evidence="5 7" id="KW-0694">RNA-binding</keyword>
<dbReference type="PROSITE" id="PS51194">
    <property type="entry name" value="HELICASE_CTER"/>
    <property type="match status" value="1"/>
</dbReference>
<evidence type="ECO:0000256" key="3">
    <source>
        <dbReference type="ARBA" id="ARBA00022806"/>
    </source>
</evidence>
<dbReference type="PROSITE" id="PS51192">
    <property type="entry name" value="HELICASE_ATP_BIND_1"/>
    <property type="match status" value="1"/>
</dbReference>
<evidence type="ECO:0000259" key="9">
    <source>
        <dbReference type="PROSITE" id="PS51192"/>
    </source>
</evidence>
<dbReference type="CDD" id="cd18787">
    <property type="entry name" value="SF2_C_DEAD"/>
    <property type="match status" value="1"/>
</dbReference>
<keyword evidence="1 7" id="KW-0547">Nucleotide-binding</keyword>
<dbReference type="EC" id="3.6.4.13" evidence="7"/>
<dbReference type="PANTHER" id="PTHR24031">
    <property type="entry name" value="RNA HELICASE"/>
    <property type="match status" value="1"/>
</dbReference>
<evidence type="ECO:0000256" key="4">
    <source>
        <dbReference type="ARBA" id="ARBA00022840"/>
    </source>
</evidence>
<evidence type="ECO:0000256" key="6">
    <source>
        <dbReference type="PROSITE-ProRule" id="PRU00552"/>
    </source>
</evidence>
<sequence>MTGCKARLIIKKKNYNNKCNNNKCSNNKCSNKKCSNKKCSNKKCSNNKYSNNKYSNKIKKKSKGKNEHGDNIDERSLLQKEIDEKLGIVVEENKKKQYEEQWKSNINKNDSNSISEKPNINVEDSKNDKKKDKSRKYKNNLTIIDKHVLTSHEFKTLPISKRTLKALNENNFVHMTNIQSVSIPIVLLNKHIYAQAQTGTGKTLCFCIPLVEKMYRNSIDSYNKILGGLIITPTRELVFQIFEVLNMLNKYHKLNICCAIGGKDEEREKCIFSYANIIVCTTGRLLFHLENNYYCNLDYLSTLVIDEIDKLIDKSFYDNLKNILLYKPKENCQICLFSATICKFLNIILKTFCVKDYEYVSINDNDKYIENNNVQQIFIECSIYNKINYLYTFLFSKKNKKIIVFFSTCKQVRFMYEAFKKIKVGVMKFLQLHGKLKQTSRLNTYHFFSKKQNFVCLFTTDIACRGLDFASVDWVIHFDFPETVETFIHRSGRTGRFTNVGNSLIFLTSEIDDKKIFLHVLKENNIEIKEKFIKKQKLFDISNKIHSLNAAFVEIKYLAKKALVIYLRHLYIVMKFKDIKKIDLNQLAYAYGLIEFSADMMEELNISSNNKVAVNRKRTRFEKYLEILNSKKLKKRSERKEGKTEERAEEEVREEEVSNGGNTHKCVLNSKRSSYNQNEKDSIIFSSEKKNKILNDYKHNDISDNEILVDRHIEELDDDFFKPKKVEIEDNSLILLPTRKRKKRVKVAKTLSNSILYDEDGNEINDDKTKLKILLDELNEDKKDGNQDEEDEHIDIFNEKTYIESLKEKVEKDNEQTKFSKLRKKEKVIQLKMSDSYSSDEHSDLAKNPLYDENEESCSSCDNNNTYKNLEQKADDSFIKDKRNRKLHNNKSETKMSEEENINEDISCLENKVLAFL</sequence>
<evidence type="ECO:0000256" key="2">
    <source>
        <dbReference type="ARBA" id="ARBA00022801"/>
    </source>
</evidence>
<evidence type="ECO:0000313" key="13">
    <source>
        <dbReference type="Proteomes" id="UP000078597"/>
    </source>
</evidence>
<evidence type="ECO:0000256" key="8">
    <source>
        <dbReference type="SAM" id="MobiDB-lite"/>
    </source>
</evidence>
<accession>A0A1A8WA00</accession>